<protein>
    <recommendedName>
        <fullName evidence="4">Clathrin heavy chain</fullName>
    </recommendedName>
</protein>
<dbReference type="Gene3D" id="1.25.40.10">
    <property type="entry name" value="Tetratricopeptide repeat domain"/>
    <property type="match status" value="1"/>
</dbReference>
<dbReference type="InterPro" id="IPR022365">
    <property type="entry name" value="Clathrin_H-chain_propeller_rpt"/>
</dbReference>
<dbReference type="Proteomes" id="UP000472270">
    <property type="component" value="Unassembled WGS sequence"/>
</dbReference>
<dbReference type="PROSITE" id="PS50236">
    <property type="entry name" value="CHCR"/>
    <property type="match status" value="3"/>
</dbReference>
<dbReference type="GO" id="GO:0005198">
    <property type="term" value="F:structural molecule activity"/>
    <property type="evidence" value="ECO:0007669"/>
    <property type="project" value="InterPro"/>
</dbReference>
<dbReference type="GO" id="GO:0048268">
    <property type="term" value="P:clathrin coat assembly"/>
    <property type="evidence" value="ECO:0007669"/>
    <property type="project" value="TreeGrafter"/>
</dbReference>
<dbReference type="SUPFAM" id="SSF50989">
    <property type="entry name" value="Clathrin heavy-chain terminal domain"/>
    <property type="match status" value="1"/>
</dbReference>
<dbReference type="FunFam" id="1.25.40.10:FF:000001">
    <property type="entry name" value="Clathrin heavy chain"/>
    <property type="match status" value="1"/>
</dbReference>
<dbReference type="Pfam" id="PF01394">
    <property type="entry name" value="Clathrin_propel"/>
    <property type="match status" value="1"/>
</dbReference>
<dbReference type="InterPro" id="IPR016024">
    <property type="entry name" value="ARM-type_fold"/>
</dbReference>
<accession>A0A673M3Y7</accession>
<dbReference type="GO" id="GO:0030132">
    <property type="term" value="C:clathrin coat of coated pit"/>
    <property type="evidence" value="ECO:0007669"/>
    <property type="project" value="InterPro"/>
</dbReference>
<dbReference type="InterPro" id="IPR016025">
    <property type="entry name" value="Clathrin_H-chain_N"/>
</dbReference>
<dbReference type="GO" id="GO:0071439">
    <property type="term" value="C:clathrin complex"/>
    <property type="evidence" value="ECO:0007669"/>
    <property type="project" value="TreeGrafter"/>
</dbReference>
<sequence>MAQILPIRFQEHLQLQNLGINPANIGFSTLTMESDKFICIREKVGEQAQVVIIDMSDPNTPIRRPISADSAIMNPASKVIALKAAKTLQIFNIEMKSKMKARESYVETELIFALAKTNRLAELEEFINGPNNAHIQQVGDRCYDEKMYEAAKLLYNNVSNFGRLASTLVHLGEYQAAVDGARKANSTRTWKEVCFACVDGKEFRLAQMCGLHIVVHADELEELINYYQDRGYFEELITMLEAALGLERAHMGMFTELAILYSKFKPQKMREHLELFWSRVNIPKVLRAAEHAHLWGELVFLYDKYEEYDNAIITMMNHPSDAWKESQFKDIITKVANVELYYKATQFYMEFKPLLLNDLLIVLSPRLDHTRAVNFFSKVKQLSLVKPYLRSVQNHNNKAVNEALNNLFITEEDYQVYIRTILDTAFNFINNLLVGSFEDKKECFAACLFTCYDLLRPDVVLETAWRHNLMDFSMPYFIQVMREYLSKVDKLDASESLRKEEEQLTEAQPIVYGTPQLMLTAGPNVAVPPQQPYGYGYPTATGYGQPAQPGFGYGM</sequence>
<dbReference type="SMART" id="SM00299">
    <property type="entry name" value="CLH"/>
    <property type="match status" value="3"/>
</dbReference>
<dbReference type="AlphaFoldDB" id="A0A673M3Y7"/>
<proteinExistence type="predicted"/>
<evidence type="ECO:0000256" key="1">
    <source>
        <dbReference type="PROSITE-ProRule" id="PRU01006"/>
    </source>
</evidence>
<evidence type="ECO:0000313" key="3">
    <source>
        <dbReference type="Proteomes" id="UP000472270"/>
    </source>
</evidence>
<dbReference type="GO" id="GO:0006886">
    <property type="term" value="P:intracellular protein transport"/>
    <property type="evidence" value="ECO:0007669"/>
    <property type="project" value="UniProtKB-UniRule"/>
</dbReference>
<dbReference type="GO" id="GO:0000278">
    <property type="term" value="P:mitotic cell cycle"/>
    <property type="evidence" value="ECO:0007669"/>
    <property type="project" value="TreeGrafter"/>
</dbReference>
<feature type="repeat" description="CHCR" evidence="1">
    <location>
        <begin position="360"/>
        <end position="505"/>
    </location>
</feature>
<keyword evidence="3" id="KW-1185">Reference proteome</keyword>
<dbReference type="InterPro" id="IPR000547">
    <property type="entry name" value="Clathrin_H-chain/VPS_repeat"/>
</dbReference>
<dbReference type="InterPro" id="IPR011990">
    <property type="entry name" value="TPR-like_helical_dom_sf"/>
</dbReference>
<evidence type="ECO:0008006" key="4">
    <source>
        <dbReference type="Google" id="ProtNLM"/>
    </source>
</evidence>
<dbReference type="SUPFAM" id="SSF48371">
    <property type="entry name" value="ARM repeat"/>
    <property type="match status" value="1"/>
</dbReference>
<dbReference type="PANTHER" id="PTHR10292">
    <property type="entry name" value="CLATHRIN HEAVY CHAIN RELATED"/>
    <property type="match status" value="1"/>
</dbReference>
<dbReference type="Pfam" id="PF00637">
    <property type="entry name" value="Clathrin"/>
    <property type="match status" value="3"/>
</dbReference>
<name>A0A673M3Y7_9TELE</name>
<reference evidence="2" key="2">
    <citation type="submission" date="2025-09" db="UniProtKB">
        <authorList>
            <consortium name="Ensembl"/>
        </authorList>
    </citation>
    <scope>IDENTIFICATION</scope>
</reference>
<feature type="repeat" description="CHCR" evidence="1">
    <location>
        <begin position="211"/>
        <end position="357"/>
    </location>
</feature>
<dbReference type="Ensembl" id="ENSSRHT00000085076.1">
    <property type="protein sequence ID" value="ENSSRHP00000082841.1"/>
    <property type="gene ID" value="ENSSRHG00000040883.1"/>
</dbReference>
<evidence type="ECO:0000313" key="2">
    <source>
        <dbReference type="Ensembl" id="ENSSRHP00000082841.1"/>
    </source>
</evidence>
<dbReference type="GO" id="GO:0006898">
    <property type="term" value="P:receptor-mediated endocytosis"/>
    <property type="evidence" value="ECO:0007669"/>
    <property type="project" value="TreeGrafter"/>
</dbReference>
<dbReference type="Gene3D" id="2.130.10.110">
    <property type="entry name" value="Clathrin heavy-chain terminal domain"/>
    <property type="match status" value="1"/>
</dbReference>
<dbReference type="InterPro" id="IPR055358">
    <property type="entry name" value="CHCR"/>
</dbReference>
<organism evidence="2 3">
    <name type="scientific">Sinocyclocheilus rhinocerous</name>
    <dbReference type="NCBI Taxonomy" id="307959"/>
    <lineage>
        <taxon>Eukaryota</taxon>
        <taxon>Metazoa</taxon>
        <taxon>Chordata</taxon>
        <taxon>Craniata</taxon>
        <taxon>Vertebrata</taxon>
        <taxon>Euteleostomi</taxon>
        <taxon>Actinopterygii</taxon>
        <taxon>Neopterygii</taxon>
        <taxon>Teleostei</taxon>
        <taxon>Ostariophysi</taxon>
        <taxon>Cypriniformes</taxon>
        <taxon>Cyprinidae</taxon>
        <taxon>Cyprininae</taxon>
        <taxon>Sinocyclocheilus</taxon>
    </lineage>
</organism>
<dbReference type="GO" id="GO:0005819">
    <property type="term" value="C:spindle"/>
    <property type="evidence" value="ECO:0007669"/>
    <property type="project" value="TreeGrafter"/>
</dbReference>
<dbReference type="GO" id="GO:0070062">
    <property type="term" value="C:extracellular exosome"/>
    <property type="evidence" value="ECO:0007669"/>
    <property type="project" value="TreeGrafter"/>
</dbReference>
<dbReference type="GO" id="GO:0030130">
    <property type="term" value="C:clathrin coat of trans-Golgi network vesicle"/>
    <property type="evidence" value="ECO:0007669"/>
    <property type="project" value="InterPro"/>
</dbReference>
<dbReference type="PANTHER" id="PTHR10292:SF7">
    <property type="entry name" value="CLATHRIN HEAVY CHAIN 1"/>
    <property type="match status" value="1"/>
</dbReference>
<dbReference type="GO" id="GO:0032051">
    <property type="term" value="F:clathrin light chain binding"/>
    <property type="evidence" value="ECO:0007669"/>
    <property type="project" value="TreeGrafter"/>
</dbReference>
<dbReference type="FunFam" id="2.130.10.110:FF:000005">
    <property type="entry name" value="Clathrin heavy chain 1"/>
    <property type="match status" value="1"/>
</dbReference>
<gene>
    <name evidence="2" type="primary">dhx40</name>
</gene>
<feature type="repeat" description="CHCR" evidence="1">
    <location>
        <begin position="53"/>
        <end position="206"/>
    </location>
</feature>
<dbReference type="GO" id="GO:0045334">
    <property type="term" value="C:clathrin-coated endocytic vesicle"/>
    <property type="evidence" value="ECO:0007669"/>
    <property type="project" value="TreeGrafter"/>
</dbReference>
<reference evidence="2" key="1">
    <citation type="submission" date="2025-08" db="UniProtKB">
        <authorList>
            <consortium name="Ensembl"/>
        </authorList>
    </citation>
    <scope>IDENTIFICATION</scope>
</reference>